<dbReference type="EMBL" id="VIFK01000004">
    <property type="protein sequence ID" value="TQF00864.1"/>
    <property type="molecule type" value="Genomic_DNA"/>
</dbReference>
<accession>A0A540VXM9</accession>
<organism evidence="3 4">
    <name type="scientific">Spiribacter salinus</name>
    <dbReference type="NCBI Taxonomy" id="1335746"/>
    <lineage>
        <taxon>Bacteria</taxon>
        <taxon>Pseudomonadati</taxon>
        <taxon>Pseudomonadota</taxon>
        <taxon>Gammaproteobacteria</taxon>
        <taxon>Chromatiales</taxon>
        <taxon>Ectothiorhodospiraceae</taxon>
        <taxon>Spiribacter</taxon>
    </lineage>
</organism>
<proteinExistence type="predicted"/>
<name>A0A540VXM9_9GAMM</name>
<dbReference type="AlphaFoldDB" id="A0A540VXM9"/>
<sequence>MPGPSPFDTQEKRLRHAAQELEASFLAEMLKSAGFGEARDAFGGGAGEQHFASFMVDAHARNMAEKGGIGLAQSIYESLKGDTK</sequence>
<dbReference type="GO" id="GO:0044781">
    <property type="term" value="P:bacterial-type flagellum organization"/>
    <property type="evidence" value="ECO:0007669"/>
    <property type="project" value="UniProtKB-KW"/>
</dbReference>
<gene>
    <name evidence="3" type="ORF">FKY71_01460</name>
</gene>
<evidence type="ECO:0000256" key="1">
    <source>
        <dbReference type="ARBA" id="ARBA00022795"/>
    </source>
</evidence>
<dbReference type="Pfam" id="PF10135">
    <property type="entry name" value="Rod-binding"/>
    <property type="match status" value="1"/>
</dbReference>
<keyword evidence="1" id="KW-1005">Bacterial flagellum biogenesis</keyword>
<comment type="caution">
    <text evidence="3">The sequence shown here is derived from an EMBL/GenBank/DDBJ whole genome shotgun (WGS) entry which is preliminary data.</text>
</comment>
<dbReference type="InterPro" id="IPR019301">
    <property type="entry name" value="Flagellar_prot_FlgJ_N"/>
</dbReference>
<feature type="domain" description="Flagellar protein FlgJ N-terminal" evidence="2">
    <location>
        <begin position="37"/>
        <end position="77"/>
    </location>
</feature>
<evidence type="ECO:0000313" key="4">
    <source>
        <dbReference type="Proteomes" id="UP000315400"/>
    </source>
</evidence>
<evidence type="ECO:0000313" key="3">
    <source>
        <dbReference type="EMBL" id="TQF00864.1"/>
    </source>
</evidence>
<evidence type="ECO:0000259" key="2">
    <source>
        <dbReference type="Pfam" id="PF10135"/>
    </source>
</evidence>
<protein>
    <submittedName>
        <fullName evidence="3">Chemotaxis protein chel</fullName>
    </submittedName>
</protein>
<reference evidence="3 4" key="1">
    <citation type="submission" date="2019-06" db="EMBL/GenBank/DDBJ databases">
        <title>Metagenome assembled Genome of Spiribacter salinus SL48-SHIP from the microbial mat of Salt Lake 48 (Novosibirsk region, Russia).</title>
        <authorList>
            <person name="Shipova A."/>
            <person name="Rozanov A.S."/>
            <person name="Bryanskaya A.V."/>
            <person name="Peltek S.E."/>
        </authorList>
    </citation>
    <scope>NUCLEOTIDE SEQUENCE [LARGE SCALE GENOMIC DNA]</scope>
    <source>
        <strain evidence="3">SL48-SHIP-2</strain>
    </source>
</reference>
<dbReference type="Proteomes" id="UP000315400">
    <property type="component" value="Unassembled WGS sequence"/>
</dbReference>